<proteinExistence type="predicted"/>
<dbReference type="EMBL" id="FNUL01000005">
    <property type="protein sequence ID" value="SEF63994.1"/>
    <property type="molecule type" value="Genomic_DNA"/>
</dbReference>
<accession>A0A1H5TMJ0</accession>
<keyword evidence="1" id="KW-0732">Signal</keyword>
<dbReference type="PROSITE" id="PS51257">
    <property type="entry name" value="PROKAR_LIPOPROTEIN"/>
    <property type="match status" value="1"/>
</dbReference>
<reference evidence="2 3" key="1">
    <citation type="submission" date="2016-10" db="EMBL/GenBank/DDBJ databases">
        <authorList>
            <person name="de Groot N.N."/>
        </authorList>
    </citation>
    <scope>NUCLEOTIDE SEQUENCE [LARGE SCALE GENOMIC DNA]</scope>
    <source>
        <strain evidence="2 3">D15d</strain>
    </source>
</reference>
<gene>
    <name evidence="2" type="ORF">SAMN05216537_10526</name>
</gene>
<sequence length="170" mass="19569">MKKKVVLLLCLVVGVSSSACTKKQSSIETEIITDNYIYETNSDDINTVNQDVLDGWRLVDYYIDENNELKPFYIPMYHDDTYVIHSIPYADNNNDDGAKNKLKPDGTKFHKYSGHLFSSYYSQPIFEDNKFTGMTKMNELYDTMDSFIFGSIGYSDEPFVNTEDSHSKKV</sequence>
<evidence type="ECO:0000313" key="2">
    <source>
        <dbReference type="EMBL" id="SEF63994.1"/>
    </source>
</evidence>
<feature type="chain" id="PRO_5009285210" evidence="1">
    <location>
        <begin position="20"/>
        <end position="170"/>
    </location>
</feature>
<feature type="signal peptide" evidence="1">
    <location>
        <begin position="1"/>
        <end position="19"/>
    </location>
</feature>
<dbReference type="AlphaFoldDB" id="A0A1H5TMJ0"/>
<dbReference type="RefSeq" id="WP_181022488.1">
    <property type="nucleotide sequence ID" value="NZ_FNUL01000005.1"/>
</dbReference>
<organism evidence="2 3">
    <name type="scientific">Lachnospira multipara</name>
    <dbReference type="NCBI Taxonomy" id="28051"/>
    <lineage>
        <taxon>Bacteria</taxon>
        <taxon>Bacillati</taxon>
        <taxon>Bacillota</taxon>
        <taxon>Clostridia</taxon>
        <taxon>Lachnospirales</taxon>
        <taxon>Lachnospiraceae</taxon>
        <taxon>Lachnospira</taxon>
    </lineage>
</organism>
<name>A0A1H5TMJ0_9FIRM</name>
<evidence type="ECO:0000256" key="1">
    <source>
        <dbReference type="SAM" id="SignalP"/>
    </source>
</evidence>
<dbReference type="Proteomes" id="UP000236726">
    <property type="component" value="Unassembled WGS sequence"/>
</dbReference>
<feature type="non-terminal residue" evidence="2">
    <location>
        <position position="170"/>
    </location>
</feature>
<keyword evidence="3" id="KW-1185">Reference proteome</keyword>
<evidence type="ECO:0000313" key="3">
    <source>
        <dbReference type="Proteomes" id="UP000236726"/>
    </source>
</evidence>
<protein>
    <submittedName>
        <fullName evidence="2">Uncharacterized protein</fullName>
    </submittedName>
</protein>